<reference evidence="2" key="1">
    <citation type="journal article" date="2014" name="Int. J. Syst. Evol. Microbiol.">
        <title>Complete genome sequence of Corynebacterium casei LMG S-19264T (=DSM 44701T), isolated from a smear-ripened cheese.</title>
        <authorList>
            <consortium name="US DOE Joint Genome Institute (JGI-PGF)"/>
            <person name="Walter F."/>
            <person name="Albersmeier A."/>
            <person name="Kalinowski J."/>
            <person name="Ruckert C."/>
        </authorList>
    </citation>
    <scope>NUCLEOTIDE SEQUENCE</scope>
    <source>
        <strain evidence="2">CGMCC 1.15454</strain>
    </source>
</reference>
<gene>
    <name evidence="2" type="ORF">GCM10011409_37460</name>
</gene>
<dbReference type="RefSeq" id="WP_102414683.1">
    <property type="nucleotide sequence ID" value="NZ_BMJD01000043.1"/>
</dbReference>
<reference evidence="2" key="2">
    <citation type="submission" date="2020-09" db="EMBL/GenBank/DDBJ databases">
        <authorList>
            <person name="Sun Q."/>
            <person name="Zhou Y."/>
        </authorList>
    </citation>
    <scope>NUCLEOTIDE SEQUENCE</scope>
    <source>
        <strain evidence="2">CGMCC 1.15454</strain>
    </source>
</reference>
<feature type="coiled-coil region" evidence="1">
    <location>
        <begin position="102"/>
        <end position="129"/>
    </location>
</feature>
<evidence type="ECO:0000313" key="2">
    <source>
        <dbReference type="EMBL" id="GGB56379.1"/>
    </source>
</evidence>
<dbReference type="EMBL" id="BMJD01000043">
    <property type="protein sequence ID" value="GGB56379.1"/>
    <property type="molecule type" value="Genomic_DNA"/>
</dbReference>
<feature type="coiled-coil region" evidence="1">
    <location>
        <begin position="15"/>
        <end position="42"/>
    </location>
</feature>
<dbReference type="Proteomes" id="UP000621492">
    <property type="component" value="Unassembled WGS sequence"/>
</dbReference>
<comment type="caution">
    <text evidence="2">The sequence shown here is derived from an EMBL/GenBank/DDBJ whole genome shotgun (WGS) entry which is preliminary data.</text>
</comment>
<protein>
    <recommendedName>
        <fullName evidence="4">DUF5082 domain-containing protein</fullName>
    </recommendedName>
</protein>
<name>A0A9W5X7H9_9BACI</name>
<evidence type="ECO:0000256" key="1">
    <source>
        <dbReference type="SAM" id="Coils"/>
    </source>
</evidence>
<keyword evidence="1" id="KW-0175">Coiled coil</keyword>
<evidence type="ECO:0008006" key="4">
    <source>
        <dbReference type="Google" id="ProtNLM"/>
    </source>
</evidence>
<dbReference type="AlphaFoldDB" id="A0A9W5X7H9"/>
<sequence>MSAVSAQLAAIQSLISAYRLRLSEKQEELKRLQRALSELGMNKSDFIESKGICLKPEFTAKTFHGENAEDLDGFRADGLQASFVAVPNEQISAAEGKISDQIAIVEKEIASLESTISSLEAQLAALSAAL</sequence>
<keyword evidence="3" id="KW-1185">Reference proteome</keyword>
<accession>A0A9W5X7H9</accession>
<proteinExistence type="predicted"/>
<organism evidence="2 3">
    <name type="scientific">Lentibacillus populi</name>
    <dbReference type="NCBI Taxonomy" id="1827502"/>
    <lineage>
        <taxon>Bacteria</taxon>
        <taxon>Bacillati</taxon>
        <taxon>Bacillota</taxon>
        <taxon>Bacilli</taxon>
        <taxon>Bacillales</taxon>
        <taxon>Bacillaceae</taxon>
        <taxon>Lentibacillus</taxon>
    </lineage>
</organism>
<evidence type="ECO:0000313" key="3">
    <source>
        <dbReference type="Proteomes" id="UP000621492"/>
    </source>
</evidence>